<dbReference type="EMBL" id="UINC01010815">
    <property type="protein sequence ID" value="SVA47973.1"/>
    <property type="molecule type" value="Genomic_DNA"/>
</dbReference>
<feature type="non-terminal residue" evidence="2">
    <location>
        <position position="1"/>
    </location>
</feature>
<sequence length="162" mass="17343">VGKLDNQTVIVTGASRGIGTEIAKALAAEGGKVVCVARTLRPGSHDITNYMKDQGRPGEVVDPFPGSLEETVVQIREAGGEATAVAADISTEAECERVVKQAQEVYGPIDVLVNNAALAVFLPVREMPLESWEQSFRIIIHAPFILSKLVLDDMVPRKHGAI</sequence>
<name>A0A381W7S9_9ZZZZ</name>
<feature type="non-terminal residue" evidence="2">
    <location>
        <position position="162"/>
    </location>
</feature>
<proteinExistence type="inferred from homology"/>
<dbReference type="AlphaFoldDB" id="A0A381W7S9"/>
<reference evidence="2" key="1">
    <citation type="submission" date="2018-05" db="EMBL/GenBank/DDBJ databases">
        <authorList>
            <person name="Lanie J.A."/>
            <person name="Ng W.-L."/>
            <person name="Kazmierczak K.M."/>
            <person name="Andrzejewski T.M."/>
            <person name="Davidsen T.M."/>
            <person name="Wayne K.J."/>
            <person name="Tettelin H."/>
            <person name="Glass J.I."/>
            <person name="Rusch D."/>
            <person name="Podicherti R."/>
            <person name="Tsui H.-C.T."/>
            <person name="Winkler M.E."/>
        </authorList>
    </citation>
    <scope>NUCLEOTIDE SEQUENCE</scope>
</reference>
<evidence type="ECO:0000313" key="2">
    <source>
        <dbReference type="EMBL" id="SVA47973.1"/>
    </source>
</evidence>
<organism evidence="2">
    <name type="scientific">marine metagenome</name>
    <dbReference type="NCBI Taxonomy" id="408172"/>
    <lineage>
        <taxon>unclassified sequences</taxon>
        <taxon>metagenomes</taxon>
        <taxon>ecological metagenomes</taxon>
    </lineage>
</organism>
<dbReference type="InterPro" id="IPR050259">
    <property type="entry name" value="SDR"/>
</dbReference>
<dbReference type="Gene3D" id="3.40.50.720">
    <property type="entry name" value="NAD(P)-binding Rossmann-like Domain"/>
    <property type="match status" value="1"/>
</dbReference>
<dbReference type="InterPro" id="IPR036291">
    <property type="entry name" value="NAD(P)-bd_dom_sf"/>
</dbReference>
<dbReference type="PRINTS" id="PR00081">
    <property type="entry name" value="GDHRDH"/>
</dbReference>
<evidence type="ECO:0000256" key="1">
    <source>
        <dbReference type="ARBA" id="ARBA00006484"/>
    </source>
</evidence>
<comment type="similarity">
    <text evidence="1">Belongs to the short-chain dehydrogenases/reductases (SDR) family.</text>
</comment>
<accession>A0A381W7S9</accession>
<protein>
    <submittedName>
        <fullName evidence="2">Uncharacterized protein</fullName>
    </submittedName>
</protein>
<dbReference type="Pfam" id="PF00106">
    <property type="entry name" value="adh_short"/>
    <property type="match status" value="2"/>
</dbReference>
<dbReference type="SUPFAM" id="SSF51735">
    <property type="entry name" value="NAD(P)-binding Rossmann-fold domains"/>
    <property type="match status" value="1"/>
</dbReference>
<dbReference type="PANTHER" id="PTHR42879:SF2">
    <property type="entry name" value="3-OXOACYL-[ACYL-CARRIER-PROTEIN] REDUCTASE FABG"/>
    <property type="match status" value="1"/>
</dbReference>
<dbReference type="PANTHER" id="PTHR42879">
    <property type="entry name" value="3-OXOACYL-(ACYL-CARRIER-PROTEIN) REDUCTASE"/>
    <property type="match status" value="1"/>
</dbReference>
<gene>
    <name evidence="2" type="ORF">METZ01_LOCUS100827</name>
</gene>
<dbReference type="InterPro" id="IPR002347">
    <property type="entry name" value="SDR_fam"/>
</dbReference>